<name>A0ABP9UXN4_9BACT</name>
<evidence type="ECO:0000313" key="5">
    <source>
        <dbReference type="Proteomes" id="UP001476282"/>
    </source>
</evidence>
<reference evidence="4 5" key="1">
    <citation type="submission" date="2024-02" db="EMBL/GenBank/DDBJ databases">
        <title>Haloferula sargassicola NBRC 104335.</title>
        <authorList>
            <person name="Ichikawa N."/>
            <person name="Katano-Makiyama Y."/>
            <person name="Hidaka K."/>
        </authorList>
    </citation>
    <scope>NUCLEOTIDE SEQUENCE [LARGE SCALE GENOMIC DNA]</scope>
    <source>
        <strain evidence="4 5">NBRC 104335</strain>
    </source>
</reference>
<evidence type="ECO:0008006" key="6">
    <source>
        <dbReference type="Google" id="ProtNLM"/>
    </source>
</evidence>
<accession>A0ABP9UXN4</accession>
<feature type="region of interest" description="Disordered" evidence="2">
    <location>
        <begin position="401"/>
        <end position="434"/>
    </location>
</feature>
<keyword evidence="5" id="KW-1185">Reference proteome</keyword>
<dbReference type="Proteomes" id="UP001476282">
    <property type="component" value="Unassembled WGS sequence"/>
</dbReference>
<feature type="transmembrane region" description="Helical" evidence="3">
    <location>
        <begin position="65"/>
        <end position="84"/>
    </location>
</feature>
<dbReference type="EMBL" id="BAABRI010000030">
    <property type="protein sequence ID" value="GAA5484638.1"/>
    <property type="molecule type" value="Genomic_DNA"/>
</dbReference>
<keyword evidence="3" id="KW-0812">Transmembrane</keyword>
<sequence length="446" mass="48606">MALMSTGTKSHRDTWMLAAARTARGVNFGWWLQVLAGPLVIGSAAGAAALLLLRHRFPAGPAWSWPAGAGGLLLVLALVAWLVARRRFESPERSMVRIEDSMRLRNALSAAHAGVAPWPEPPAQIDAGLGWRWQRVAAPPLAALCLLLAGLFVPVGALPGANEAPSEEPIAWEKIDADLERLDQEDVVDESYLEEMRKKLEEMRAKDEEEWFSHSSLEATDSLKKRHENELQRLEREAGRADRALGNLQKNAGSLSQERKEQLLQQFDDALQGMQNGALRPNQELLQQLQQLNPNDLGQLNPDQLQQLRENLQKCGQACQDCQGGGEGEDWMDELMAGEGDQPGEGEGDRPGKGGIDRGPGEAGGVLGKEGESLKTGDLETLEAKDLSRALPGDLLQIQDGEHQVDETATTDHAGGAVGTTGSGGDRVWRESLDPDEQRALKRFFE</sequence>
<keyword evidence="1" id="KW-0175">Coiled coil</keyword>
<evidence type="ECO:0000256" key="1">
    <source>
        <dbReference type="SAM" id="Coils"/>
    </source>
</evidence>
<organism evidence="4 5">
    <name type="scientific">Haloferula sargassicola</name>
    <dbReference type="NCBI Taxonomy" id="490096"/>
    <lineage>
        <taxon>Bacteria</taxon>
        <taxon>Pseudomonadati</taxon>
        <taxon>Verrucomicrobiota</taxon>
        <taxon>Verrucomicrobiia</taxon>
        <taxon>Verrucomicrobiales</taxon>
        <taxon>Verrucomicrobiaceae</taxon>
        <taxon>Haloferula</taxon>
    </lineage>
</organism>
<comment type="caution">
    <text evidence="4">The sequence shown here is derived from an EMBL/GenBank/DDBJ whole genome shotgun (WGS) entry which is preliminary data.</text>
</comment>
<keyword evidence="3" id="KW-1133">Transmembrane helix</keyword>
<evidence type="ECO:0000256" key="2">
    <source>
        <dbReference type="SAM" id="MobiDB-lite"/>
    </source>
</evidence>
<feature type="compositionally biased region" description="Basic and acidic residues" evidence="2">
    <location>
        <begin position="369"/>
        <end position="380"/>
    </location>
</feature>
<feature type="region of interest" description="Disordered" evidence="2">
    <location>
        <begin position="324"/>
        <end position="380"/>
    </location>
</feature>
<evidence type="ECO:0000313" key="4">
    <source>
        <dbReference type="EMBL" id="GAA5484638.1"/>
    </source>
</evidence>
<keyword evidence="3" id="KW-0472">Membrane</keyword>
<feature type="coiled-coil region" evidence="1">
    <location>
        <begin position="217"/>
        <end position="251"/>
    </location>
</feature>
<protein>
    <recommendedName>
        <fullName evidence="6">DUF4175 domain-containing protein</fullName>
    </recommendedName>
</protein>
<evidence type="ECO:0000256" key="3">
    <source>
        <dbReference type="SAM" id="Phobius"/>
    </source>
</evidence>
<feature type="transmembrane region" description="Helical" evidence="3">
    <location>
        <begin position="30"/>
        <end position="53"/>
    </location>
</feature>
<feature type="transmembrane region" description="Helical" evidence="3">
    <location>
        <begin position="141"/>
        <end position="161"/>
    </location>
</feature>
<feature type="compositionally biased region" description="Gly residues" evidence="2">
    <location>
        <begin position="416"/>
        <end position="425"/>
    </location>
</feature>
<feature type="compositionally biased region" description="Basic and acidic residues" evidence="2">
    <location>
        <begin position="347"/>
        <end position="360"/>
    </location>
</feature>
<gene>
    <name evidence="4" type="ORF">Hsar01_03884</name>
</gene>
<proteinExistence type="predicted"/>